<feature type="region of interest" description="Disordered" evidence="1">
    <location>
        <begin position="220"/>
        <end position="264"/>
    </location>
</feature>
<reference evidence="2 3" key="1">
    <citation type="submission" date="2014-05" db="EMBL/GenBank/DDBJ databases">
        <title>Complete genome sequence of Aeromonas bacteriophage pAh6-C.</title>
        <authorList>
            <person name="Jun J.W."/>
            <person name="Park S.C."/>
        </authorList>
    </citation>
    <scope>NUCLEOTIDE SEQUENCE [LARGE SCALE GENOMIC DNA]</scope>
</reference>
<protein>
    <submittedName>
        <fullName evidence="2">Uncharacterized protein</fullName>
    </submittedName>
</protein>
<dbReference type="EMBL" id="KJ858521">
    <property type="protein sequence ID" value="AII26822.1"/>
    <property type="molecule type" value="Genomic_DNA"/>
</dbReference>
<dbReference type="RefSeq" id="YP_009103402.1">
    <property type="nucleotide sequence ID" value="NC_025459.1"/>
</dbReference>
<dbReference type="Proteomes" id="UP000028666">
    <property type="component" value="Segment"/>
</dbReference>
<gene>
    <name evidence="2" type="ORF">AH6C_068</name>
</gene>
<dbReference type="GeneID" id="22112324"/>
<organism evidence="2 3">
    <name type="scientific">Aeromonas phage pAh6-C</name>
    <dbReference type="NCBI Taxonomy" id="1505227"/>
    <lineage>
        <taxon>Viruses</taxon>
        <taxon>Duplodnaviria</taxon>
        <taxon>Heunggongvirae</taxon>
        <taxon>Uroviricota</taxon>
        <taxon>Caudoviricetes</taxon>
        <taxon>Chaseviridae</taxon>
        <taxon>Nefertitivirinae</taxon>
        <taxon>Pahsextavirus</taxon>
        <taxon>Pahsextavirus pAh6C</taxon>
    </lineage>
</organism>
<evidence type="ECO:0000313" key="2">
    <source>
        <dbReference type="EMBL" id="AII26822.1"/>
    </source>
</evidence>
<evidence type="ECO:0000313" key="3">
    <source>
        <dbReference type="Proteomes" id="UP000028666"/>
    </source>
</evidence>
<evidence type="ECO:0000256" key="1">
    <source>
        <dbReference type="SAM" id="MobiDB-lite"/>
    </source>
</evidence>
<sequence length="264" mass="28426">MALFDKATEKSAGGNGQKMEAPLLALGGYPAVLIRIVDLGEQPGSAQYPDPSYKMALVFECLDEFMVDEEGKSLPDVPREFDMEVSYNLDGYMSPKAKLHGVMTALEGFDKSLNELLGTVCTINLIQKATKADATKKYNAISGVAAMREKDKERYPGPFKLEQWVFNLDANTTKEDFEKQSSRGGQYSQQSKIKGALSLHKDAPQLAAALGVEAPKMIDHGADKPVGEAGAAFDEEEQNKQIEAAMGGAAVPTEGAGAEPNPFD</sequence>
<dbReference type="KEGG" id="vg:22112324"/>
<dbReference type="OrthoDB" id="9960at10239"/>
<keyword evidence="3" id="KW-1185">Reference proteome</keyword>
<name>A0A076G5P3_9CAUD</name>
<proteinExistence type="predicted"/>
<accession>A0A076G5P3</accession>